<evidence type="ECO:0000313" key="1">
    <source>
        <dbReference type="EMBL" id="MDW9252541.1"/>
    </source>
</evidence>
<organism evidence="1 2">
    <name type="scientific">Burkholderia thailandensis</name>
    <dbReference type="NCBI Taxonomy" id="57975"/>
    <lineage>
        <taxon>Bacteria</taxon>
        <taxon>Pseudomonadati</taxon>
        <taxon>Pseudomonadota</taxon>
        <taxon>Betaproteobacteria</taxon>
        <taxon>Burkholderiales</taxon>
        <taxon>Burkholderiaceae</taxon>
        <taxon>Burkholderia</taxon>
        <taxon>pseudomallei group</taxon>
    </lineage>
</organism>
<gene>
    <name evidence="1" type="ORF">C7S16_6149</name>
</gene>
<reference evidence="1" key="1">
    <citation type="submission" date="2018-08" db="EMBL/GenBank/DDBJ databases">
        <title>Identification of Burkholderia cepacia strains that express a Burkholderia pseudomallei-like capsular polysaccharide.</title>
        <authorList>
            <person name="Burtnick M.N."/>
            <person name="Vongsouvath M."/>
            <person name="Newton P."/>
            <person name="Wuthiekanun V."/>
            <person name="Limmathurotsakul D."/>
            <person name="Brett P.J."/>
            <person name="Chantratita N."/>
            <person name="Dance D.A."/>
        </authorList>
    </citation>
    <scope>NUCLEOTIDE SEQUENCE</scope>
    <source>
        <strain evidence="1">SBXCC001</strain>
    </source>
</reference>
<dbReference type="Proteomes" id="UP001272137">
    <property type="component" value="Unassembled WGS sequence"/>
</dbReference>
<protein>
    <submittedName>
        <fullName evidence="1">Uncharacterized protein</fullName>
    </submittedName>
</protein>
<comment type="caution">
    <text evidence="1">The sequence shown here is derived from an EMBL/GenBank/DDBJ whole genome shotgun (WGS) entry which is preliminary data.</text>
</comment>
<accession>A0AAW9CSE9</accession>
<proteinExistence type="predicted"/>
<evidence type="ECO:0000313" key="2">
    <source>
        <dbReference type="Proteomes" id="UP001272137"/>
    </source>
</evidence>
<dbReference type="EMBL" id="QXCT01000001">
    <property type="protein sequence ID" value="MDW9252541.1"/>
    <property type="molecule type" value="Genomic_DNA"/>
</dbReference>
<name>A0AAW9CSE9_BURTH</name>
<dbReference type="AlphaFoldDB" id="A0AAW9CSE9"/>
<sequence length="41" mass="4661">MHAAQALPDITLTEFFQLNYIVDEGRHSNHEETAGNFRATD</sequence>